<feature type="region of interest" description="Disordered" evidence="1">
    <location>
        <begin position="47"/>
        <end position="96"/>
    </location>
</feature>
<proteinExistence type="predicted"/>
<organism evidence="4 5">
    <name type="scientific">Reyranella soli</name>
    <dbReference type="NCBI Taxonomy" id="1230389"/>
    <lineage>
        <taxon>Bacteria</taxon>
        <taxon>Pseudomonadati</taxon>
        <taxon>Pseudomonadota</taxon>
        <taxon>Alphaproteobacteria</taxon>
        <taxon>Hyphomicrobiales</taxon>
        <taxon>Reyranellaceae</taxon>
        <taxon>Reyranella</taxon>
    </lineage>
</organism>
<dbReference type="Pfam" id="PF00691">
    <property type="entry name" value="OmpA"/>
    <property type="match status" value="1"/>
</dbReference>
<feature type="signal peptide" evidence="2">
    <location>
        <begin position="1"/>
        <end position="25"/>
    </location>
</feature>
<accession>A0A512N7D5</accession>
<protein>
    <recommendedName>
        <fullName evidence="3">OmpA-like domain-containing protein</fullName>
    </recommendedName>
</protein>
<comment type="caution">
    <text evidence="4">The sequence shown here is derived from an EMBL/GenBank/DDBJ whole genome shotgun (WGS) entry which is preliminary data.</text>
</comment>
<dbReference type="AlphaFoldDB" id="A0A512N7D5"/>
<keyword evidence="2" id="KW-0732">Signal</keyword>
<dbReference type="EMBL" id="BKAJ01000032">
    <property type="protein sequence ID" value="GEP54897.1"/>
    <property type="molecule type" value="Genomic_DNA"/>
</dbReference>
<dbReference type="InterPro" id="IPR006665">
    <property type="entry name" value="OmpA-like"/>
</dbReference>
<evidence type="ECO:0000313" key="4">
    <source>
        <dbReference type="EMBL" id="GEP54897.1"/>
    </source>
</evidence>
<dbReference type="Proteomes" id="UP000321058">
    <property type="component" value="Unassembled WGS sequence"/>
</dbReference>
<dbReference type="RefSeq" id="WP_147148879.1">
    <property type="nucleotide sequence ID" value="NZ_BKAJ01000032.1"/>
</dbReference>
<feature type="chain" id="PRO_5021861679" description="OmpA-like domain-containing protein" evidence="2">
    <location>
        <begin position="26"/>
        <end position="224"/>
    </location>
</feature>
<gene>
    <name evidence="4" type="ORF">RSO01_20630</name>
</gene>
<reference evidence="4 5" key="1">
    <citation type="submission" date="2019-07" db="EMBL/GenBank/DDBJ databases">
        <title>Whole genome shotgun sequence of Reyranella soli NBRC 108950.</title>
        <authorList>
            <person name="Hosoyama A."/>
            <person name="Uohara A."/>
            <person name="Ohji S."/>
            <person name="Ichikawa N."/>
        </authorList>
    </citation>
    <scope>NUCLEOTIDE SEQUENCE [LARGE SCALE GENOMIC DNA]</scope>
    <source>
        <strain evidence="4 5">NBRC 108950</strain>
    </source>
</reference>
<feature type="domain" description="OmpA-like" evidence="3">
    <location>
        <begin position="138"/>
        <end position="209"/>
    </location>
</feature>
<name>A0A512N7D5_9HYPH</name>
<evidence type="ECO:0000256" key="2">
    <source>
        <dbReference type="SAM" id="SignalP"/>
    </source>
</evidence>
<evidence type="ECO:0000313" key="5">
    <source>
        <dbReference type="Proteomes" id="UP000321058"/>
    </source>
</evidence>
<evidence type="ECO:0000256" key="1">
    <source>
        <dbReference type="SAM" id="MobiDB-lite"/>
    </source>
</evidence>
<sequence>MSSSAVAVGRVALVALIIGAAPAFAQQAQPSNESGIIVVHPARVPVPGSPQAAERNANLRPPPPGPIESRLIPIPEGGLRGSRDPSSDQAASAPLSGPIFANPPVAALAEPTGPAVAAGRPAEPAASGPGAPLGVIGFAGQSANLTDATRAELDQVAKRIADQGVRRIEVRGYAFGGSIDSRKVALARALVVRAYLIDAKIKARIEVGSFEGEGSHVEILAPKS</sequence>
<keyword evidence="5" id="KW-1185">Reference proteome</keyword>
<dbReference type="OrthoDB" id="9842178at2"/>
<dbReference type="Gene3D" id="3.30.1330.60">
    <property type="entry name" value="OmpA-like domain"/>
    <property type="match status" value="1"/>
</dbReference>
<evidence type="ECO:0000259" key="3">
    <source>
        <dbReference type="Pfam" id="PF00691"/>
    </source>
</evidence>
<dbReference type="InterPro" id="IPR036737">
    <property type="entry name" value="OmpA-like_sf"/>
</dbReference>
<dbReference type="SUPFAM" id="SSF103088">
    <property type="entry name" value="OmpA-like"/>
    <property type="match status" value="1"/>
</dbReference>